<protein>
    <submittedName>
        <fullName evidence="1">Uncharacterized protein</fullName>
    </submittedName>
</protein>
<dbReference type="Proteomes" id="UP000863257">
    <property type="component" value="Unassembled WGS sequence"/>
</dbReference>
<dbReference type="AlphaFoldDB" id="A0A8H9K5H0"/>
<comment type="caution">
    <text evidence="1">The sequence shown here is derived from an EMBL/GenBank/DDBJ whole genome shotgun (WGS) entry which is preliminary data.</text>
</comment>
<reference evidence="1" key="1">
    <citation type="journal article" date="2018" name="Genome Biol.">
        <title>SKESA: strategic k-mer extension for scrupulous assemblies.</title>
        <authorList>
            <person name="Souvorov A."/>
            <person name="Agarwala R."/>
            <person name="Lipman D.J."/>
        </authorList>
    </citation>
    <scope>NUCLEOTIDE SEQUENCE</scope>
    <source>
        <strain evidence="1">BCW_3452</strain>
    </source>
</reference>
<accession>A0A8H9K5H0</accession>
<sequence length="109" mass="12104">MKLSRVNLKHMRCPFALKAAKVAITKFATAGNGLEIVSIEPSLKRDIEYYLSHTPELGLELSSDKTSKLNEELIAEWMTQTNVDDSEIIESIKGIDKVTTLIITPSKGQ</sequence>
<proteinExistence type="predicted"/>
<evidence type="ECO:0000313" key="1">
    <source>
        <dbReference type="EMBL" id="HAS8538251.1"/>
    </source>
</evidence>
<gene>
    <name evidence="1" type="ORF">I7730_00360</name>
</gene>
<organism evidence="1">
    <name type="scientific">Vibrio vulnificus</name>
    <dbReference type="NCBI Taxonomy" id="672"/>
    <lineage>
        <taxon>Bacteria</taxon>
        <taxon>Pseudomonadati</taxon>
        <taxon>Pseudomonadota</taxon>
        <taxon>Gammaproteobacteria</taxon>
        <taxon>Vibrionales</taxon>
        <taxon>Vibrionaceae</taxon>
        <taxon>Vibrio</taxon>
    </lineage>
</organism>
<dbReference type="EMBL" id="DACRBY010000001">
    <property type="protein sequence ID" value="HAS8538251.1"/>
    <property type="molecule type" value="Genomic_DNA"/>
</dbReference>
<reference evidence="1" key="2">
    <citation type="submission" date="2019-01" db="EMBL/GenBank/DDBJ databases">
        <authorList>
            <consortium name="NCBI Pathogen Detection Project"/>
        </authorList>
    </citation>
    <scope>NUCLEOTIDE SEQUENCE</scope>
    <source>
        <strain evidence="1">BCW_3452</strain>
    </source>
</reference>
<name>A0A8H9K5H0_VIBVL</name>